<dbReference type="AlphaFoldDB" id="A0A6I3T522"/>
<reference evidence="3" key="1">
    <citation type="journal article" date="2014" name="Int. J. Syst. Evol. Microbiol.">
        <title>Complete genome of a new Firmicutes species belonging to the dominant human colonic microbiota ('Ruminococcus bicirculans') reveals two chromosomes and a selective capacity to utilize plant glucans.</title>
        <authorList>
            <consortium name="NISC Comparative Sequencing Program"/>
            <person name="Wegmann U."/>
            <person name="Louis P."/>
            <person name="Goesmann A."/>
            <person name="Henrissat B."/>
            <person name="Duncan S.H."/>
            <person name="Flint H.J."/>
        </authorList>
    </citation>
    <scope>NUCLEOTIDE SEQUENCE</scope>
    <source>
        <strain evidence="3">CGMCC 1.15931</strain>
    </source>
</reference>
<gene>
    <name evidence="3" type="ORF">GCM10011572_11100</name>
    <name evidence="4" type="ORF">GM672_22925</name>
</gene>
<evidence type="ECO:0000313" key="4">
    <source>
        <dbReference type="EMBL" id="MTV55582.1"/>
    </source>
</evidence>
<reference evidence="6" key="2">
    <citation type="journal article" date="2019" name="Int. J. Syst. Evol. Microbiol.">
        <title>The Global Catalogue of Microorganisms (GCM) 10K type strain sequencing project: providing services to taxonomists for standard genome sequencing and annotation.</title>
        <authorList>
            <consortium name="The Broad Institute Genomics Platform"/>
            <consortium name="The Broad Institute Genome Sequencing Center for Infectious Disease"/>
            <person name="Wu L."/>
            <person name="Ma J."/>
        </authorList>
    </citation>
    <scope>NUCLEOTIDE SEQUENCE [LARGE SCALE GENOMIC DNA]</scope>
    <source>
        <strain evidence="6">CGMCC 1.15931</strain>
    </source>
</reference>
<dbReference type="Proteomes" id="UP000622638">
    <property type="component" value="Unassembled WGS sequence"/>
</dbReference>
<feature type="domain" description="Ice-binding protein C-terminal" evidence="2">
    <location>
        <begin position="201"/>
        <end position="223"/>
    </location>
</feature>
<accession>A0A6I3T522</accession>
<protein>
    <submittedName>
        <fullName evidence="4">PEP-CTERM sorting domain-containing protein</fullName>
    </submittedName>
</protein>
<proteinExistence type="predicted"/>
<dbReference type="NCBIfam" id="TIGR02595">
    <property type="entry name" value="PEP_CTERM"/>
    <property type="match status" value="1"/>
</dbReference>
<keyword evidence="1" id="KW-0732">Signal</keyword>
<evidence type="ECO:0000313" key="6">
    <source>
        <dbReference type="Proteomes" id="UP000622638"/>
    </source>
</evidence>
<dbReference type="RefSeq" id="WP_155472846.1">
    <property type="nucleotide sequence ID" value="NZ_BMKG01000003.1"/>
</dbReference>
<dbReference type="EMBL" id="BMKG01000003">
    <property type="protein sequence ID" value="GGB90830.1"/>
    <property type="molecule type" value="Genomic_DNA"/>
</dbReference>
<feature type="signal peptide" evidence="1">
    <location>
        <begin position="1"/>
        <end position="19"/>
    </location>
</feature>
<comment type="caution">
    <text evidence="4">The sequence shown here is derived from an EMBL/GenBank/DDBJ whole genome shotgun (WGS) entry which is preliminary data.</text>
</comment>
<evidence type="ECO:0000259" key="2">
    <source>
        <dbReference type="Pfam" id="PF07589"/>
    </source>
</evidence>
<keyword evidence="6" id="KW-1185">Reference proteome</keyword>
<dbReference type="Proteomes" id="UP000430634">
    <property type="component" value="Unassembled WGS sequence"/>
</dbReference>
<evidence type="ECO:0000313" key="3">
    <source>
        <dbReference type="EMBL" id="GGB90830.1"/>
    </source>
</evidence>
<feature type="chain" id="PRO_5026212702" evidence="1">
    <location>
        <begin position="20"/>
        <end position="225"/>
    </location>
</feature>
<dbReference type="InterPro" id="IPR013424">
    <property type="entry name" value="Ice-binding_C"/>
</dbReference>
<reference evidence="3" key="4">
    <citation type="submission" date="2024-05" db="EMBL/GenBank/DDBJ databases">
        <authorList>
            <person name="Sun Q."/>
            <person name="Zhou Y."/>
        </authorList>
    </citation>
    <scope>NUCLEOTIDE SEQUENCE</scope>
    <source>
        <strain evidence="3">CGMCC 1.15931</strain>
    </source>
</reference>
<dbReference type="EMBL" id="WNKZ01000092">
    <property type="protein sequence ID" value="MTV55582.1"/>
    <property type="molecule type" value="Genomic_DNA"/>
</dbReference>
<organism evidence="4 5">
    <name type="scientific">Pseudoduganella buxea</name>
    <dbReference type="NCBI Taxonomy" id="1949069"/>
    <lineage>
        <taxon>Bacteria</taxon>
        <taxon>Pseudomonadati</taxon>
        <taxon>Pseudomonadota</taxon>
        <taxon>Betaproteobacteria</taxon>
        <taxon>Burkholderiales</taxon>
        <taxon>Oxalobacteraceae</taxon>
        <taxon>Telluria group</taxon>
        <taxon>Pseudoduganella</taxon>
    </lineage>
</organism>
<reference evidence="4 5" key="3">
    <citation type="submission" date="2019-11" db="EMBL/GenBank/DDBJ databases">
        <title>Type strains purchased from KCTC, JCM and DSMZ.</title>
        <authorList>
            <person name="Lu H."/>
        </authorList>
    </citation>
    <scope>NUCLEOTIDE SEQUENCE [LARGE SCALE GENOMIC DNA]</scope>
    <source>
        <strain evidence="4 5">KCTC 52429</strain>
    </source>
</reference>
<name>A0A6I3T522_9BURK</name>
<evidence type="ECO:0000313" key="5">
    <source>
        <dbReference type="Proteomes" id="UP000430634"/>
    </source>
</evidence>
<evidence type="ECO:0000256" key="1">
    <source>
        <dbReference type="SAM" id="SignalP"/>
    </source>
</evidence>
<sequence length="225" mass="23330">MKNVAAFTCAMLLATAAQAERLTYEYTATVTSLTQFVLGNDHIDFLQQATLPGGAVAIGDTVTGRFSFDTSWTPSALGSNGTQDYADYFPAAPVSAAFAQGLLFASASPYNLAVAIDQANPLNGNDLLAFTSLNTRTDATETLSVEFSDPAAALLTGTSLAGTGAILQAANGSFHYAYTTNEPFVTIRAGGALTGLHLVSAVPEPGAYAMFAAGLGLLAWRRKRG</sequence>
<dbReference type="Pfam" id="PF07589">
    <property type="entry name" value="PEP-CTERM"/>
    <property type="match status" value="1"/>
</dbReference>
<dbReference type="OrthoDB" id="8758204at2"/>